<feature type="coiled-coil region" evidence="1">
    <location>
        <begin position="298"/>
        <end position="547"/>
    </location>
</feature>
<keyword evidence="1" id="KW-0175">Coiled coil</keyword>
<keyword evidence="4" id="KW-1185">Reference proteome</keyword>
<dbReference type="RefSeq" id="XP_013761247.1">
    <property type="nucleotide sequence ID" value="XM_013905793.1"/>
</dbReference>
<dbReference type="OMA" id="NDERAAW"/>
<feature type="coiled-coil region" evidence="1">
    <location>
        <begin position="598"/>
        <end position="646"/>
    </location>
</feature>
<sequence length="933" mass="98916">MDSPSVMVKRMMERIRARTQQELAASPAAKLSFGTATEAAGPRSSLSGGGEAMAGASLAASRLGGRTDGSGSRSESIMREAYLATLEREKDKLAAATGKAGAAANTAGDSVRVLNGSGLSLGATSYASRSPSLAAELTSEAARTSGALQKTILNLSTTLDSTAAQYEAKLDEQEAAFESELRASAAREARSQHAVQMTTVKANESVAALEAALAEKDAMISYLQRSALESTDGSAAAASEIARLEAALAQTKATLESERAFHQDRSLTHTQTIAALREKLAAAEAAAGSKATDAAALRSQLEADLAQTVEKLTAERKEALFAEQKAASAERELRLQLSEAQAQAQRAVDARDALHAKYDAALENIDKLKDETAELRAAANDERAAWNVARDELEAEWRKNNASVTALLQEERSRASGASKRVSLLEASLAALQNEYDALKDAHAAALAARAQAEQDVTSAAEAGRAALSAAVAEEAARGEAALEKAVREAEARVAQAQVDAEAKLTALREEHNAYVAELRNDAAREADDYEAALADERERLAAAELRFAEQLDGMQSQISDILASYSADEADRASTKMALRDKVAKLQAANKELALVLEHTKQANSVLESQLVSAKEASRATSAKLAAAYATIDELRGNIETLIQDHHGQLNSLVSSQQAKLEAYRRSLADSLPSPLARQPEPTPLPPSPVHAATPDRGSSAPAPLGASADNNVAAIKAAIATKNARASEIDAAFARVVRGFEEEASKDTEATSARDNIVAEVSQRVSSMFDTFLATQAAGTSAGAGADADADVSSSDESEYEHEHDTDASTSVQAQIGMLQSKMSQLQSQLPQSPKKSRSSRRGDESHGSHGARQGRHNERQPVRQRVRRRSRSSSQTDKPSRTEGRGGHPRHGRERGRGRERDRTPGYLSGTAASRGKSRDGSRNVRHAWK</sequence>
<evidence type="ECO:0000313" key="4">
    <source>
        <dbReference type="Proteomes" id="UP000054408"/>
    </source>
</evidence>
<reference evidence="3 4" key="1">
    <citation type="submission" date="2010-05" db="EMBL/GenBank/DDBJ databases">
        <title>The Genome Sequence of Thecamonas trahens ATCC 50062.</title>
        <authorList>
            <consortium name="The Broad Institute Genome Sequencing Platform"/>
            <person name="Russ C."/>
            <person name="Cuomo C."/>
            <person name="Shea T."/>
            <person name="Young S.K."/>
            <person name="Zeng Q."/>
            <person name="Koehrsen M."/>
            <person name="Haas B."/>
            <person name="Borodovsky M."/>
            <person name="Guigo R."/>
            <person name="Alvarado L."/>
            <person name="Berlin A."/>
            <person name="Bochicchio J."/>
            <person name="Borenstein D."/>
            <person name="Chapman S."/>
            <person name="Chen Z."/>
            <person name="Freedman E."/>
            <person name="Gellesch M."/>
            <person name="Goldberg J."/>
            <person name="Griggs A."/>
            <person name="Gujja S."/>
            <person name="Heilman E."/>
            <person name="Heiman D."/>
            <person name="Hepburn T."/>
            <person name="Howarth C."/>
            <person name="Jen D."/>
            <person name="Larson L."/>
            <person name="Mehta T."/>
            <person name="Park D."/>
            <person name="Pearson M."/>
            <person name="Roberts A."/>
            <person name="Saif S."/>
            <person name="Shenoy N."/>
            <person name="Sisk P."/>
            <person name="Stolte C."/>
            <person name="Sykes S."/>
            <person name="Thomson T."/>
            <person name="Walk T."/>
            <person name="White J."/>
            <person name="Yandava C."/>
            <person name="Burger G."/>
            <person name="Gray M.W."/>
            <person name="Holland P.W.H."/>
            <person name="King N."/>
            <person name="Lang F.B.F."/>
            <person name="Roger A.J."/>
            <person name="Ruiz-Trillo I."/>
            <person name="Lander E."/>
            <person name="Nusbaum C."/>
        </authorList>
    </citation>
    <scope>NUCLEOTIDE SEQUENCE [LARGE SCALE GENOMIC DNA]</scope>
    <source>
        <strain evidence="3 4">ATCC 50062</strain>
    </source>
</reference>
<feature type="region of interest" description="Disordered" evidence="2">
    <location>
        <begin position="782"/>
        <end position="812"/>
    </location>
</feature>
<feature type="compositionally biased region" description="Acidic residues" evidence="2">
    <location>
        <begin position="790"/>
        <end position="802"/>
    </location>
</feature>
<protein>
    <submittedName>
        <fullName evidence="3">Uncharacterized protein</fullName>
    </submittedName>
</protein>
<evidence type="ECO:0000256" key="2">
    <source>
        <dbReference type="SAM" id="MobiDB-lite"/>
    </source>
</evidence>
<proteinExistence type="predicted"/>
<feature type="region of interest" description="Disordered" evidence="2">
    <location>
        <begin position="673"/>
        <end position="707"/>
    </location>
</feature>
<dbReference type="PANTHER" id="PTHR43941:SF1">
    <property type="entry name" value="STRUCTURAL MAINTENANCE OF CHROMOSOMES PROTEIN 2"/>
    <property type="match status" value="1"/>
</dbReference>
<feature type="compositionally biased region" description="Low complexity" evidence="2">
    <location>
        <begin position="824"/>
        <end position="836"/>
    </location>
</feature>
<dbReference type="Proteomes" id="UP000054408">
    <property type="component" value="Unassembled WGS sequence"/>
</dbReference>
<feature type="compositionally biased region" description="Basic residues" evidence="2">
    <location>
        <begin position="865"/>
        <end position="874"/>
    </location>
</feature>
<dbReference type="STRING" id="461836.A0A0L0DTB8"/>
<feature type="compositionally biased region" description="Basic and acidic residues" evidence="2">
    <location>
        <begin position="898"/>
        <end position="907"/>
    </location>
</feature>
<feature type="region of interest" description="Disordered" evidence="2">
    <location>
        <begin position="824"/>
        <end position="933"/>
    </location>
</feature>
<dbReference type="PANTHER" id="PTHR43941">
    <property type="entry name" value="STRUCTURAL MAINTENANCE OF CHROMOSOMES PROTEIN 2"/>
    <property type="match status" value="1"/>
</dbReference>
<name>A0A0L0DTB8_THETB</name>
<dbReference type="AlphaFoldDB" id="A0A0L0DTB8"/>
<evidence type="ECO:0000256" key="1">
    <source>
        <dbReference type="SAM" id="Coils"/>
    </source>
</evidence>
<gene>
    <name evidence="3" type="ORF">AMSG_01731</name>
</gene>
<dbReference type="EMBL" id="GL349439">
    <property type="protein sequence ID" value="KNC55467.1"/>
    <property type="molecule type" value="Genomic_DNA"/>
</dbReference>
<dbReference type="GeneID" id="25561465"/>
<accession>A0A0L0DTB8</accession>
<evidence type="ECO:0000313" key="3">
    <source>
        <dbReference type="EMBL" id="KNC55467.1"/>
    </source>
</evidence>
<feature type="region of interest" description="Disordered" evidence="2">
    <location>
        <begin position="18"/>
        <end position="52"/>
    </location>
</feature>
<organism evidence="3 4">
    <name type="scientific">Thecamonas trahens ATCC 50062</name>
    <dbReference type="NCBI Taxonomy" id="461836"/>
    <lineage>
        <taxon>Eukaryota</taxon>
        <taxon>Apusozoa</taxon>
        <taxon>Apusomonadida</taxon>
        <taxon>Apusomonadidae</taxon>
        <taxon>Thecamonas</taxon>
    </lineage>
</organism>